<reference evidence="2 3" key="1">
    <citation type="submission" date="2021-06" db="EMBL/GenBank/DDBJ databases">
        <title>A haploid diamondback moth (Plutella xylostella L.) genome assembly resolves 31 chromosomes and identifies a diamide resistance mutation.</title>
        <authorList>
            <person name="Ward C.M."/>
            <person name="Perry K.D."/>
            <person name="Baker G."/>
            <person name="Powis K."/>
            <person name="Heckel D.G."/>
            <person name="Baxter S.W."/>
        </authorList>
    </citation>
    <scope>NUCLEOTIDE SEQUENCE [LARGE SCALE GENOMIC DNA]</scope>
    <source>
        <strain evidence="2 3">LV</strain>
        <tissue evidence="2">Single pupa</tissue>
    </source>
</reference>
<accession>A0ABQ7QP41</accession>
<dbReference type="CDD" id="cd01650">
    <property type="entry name" value="RT_nLTR_like"/>
    <property type="match status" value="1"/>
</dbReference>
<dbReference type="InterPro" id="IPR043502">
    <property type="entry name" value="DNA/RNA_pol_sf"/>
</dbReference>
<dbReference type="PROSITE" id="PS50878">
    <property type="entry name" value="RT_POL"/>
    <property type="match status" value="1"/>
</dbReference>
<sequence>MQASRRLFKSRLRWCQNNREQIKMDILASLHSTNDFRGFWKATNKLNSKPGLPVSVNGISDLTGIAEIFKEQFTVTSHLGPSQSSCEGGGGQEASVRFSAKDIRKVIKSMSRGRSPGHDDLSIEHLKYAGPHLPRVLAMFYSLCVGHSYLPAPMMRTVVVPIVKNKTGDISDKGNYRPISLATISAKVLDGLLNTQLDKYLQIHDNQFGFKSGLSTETAILCLKQTVKYYTDRKTPVFACFLDLSKAFDLVHYDTLWKKLHKTSMPEALISIFKYWYLNQVNVVRWSGAYSNPYRLECGVRQGGLTSPKLFNLYMNALIEGLSSTHVGCHIGGVCLNNISYADDMVLLSASAGGVSELLGICEQYAHEHGLLYNVKKSECMVFQARGNYLHDIPAIKLNGCPLNRVFKFKYLGHIVTSDLKDDVDIERERRALSVRANMIARRFARCSRDVKITLFRAFCTSFYTSSLWASYTQKQYSALRVQYNNAFRMLLGLPRFCSASGMFAEARVQCFPATMRARCSSLLRRVRASRNTILSAFAERFDCQYLNHCSMIHRTAVKILF</sequence>
<evidence type="ECO:0000313" key="2">
    <source>
        <dbReference type="EMBL" id="KAG7306786.1"/>
    </source>
</evidence>
<organism evidence="2 3">
    <name type="scientific">Plutella xylostella</name>
    <name type="common">Diamondback moth</name>
    <name type="synonym">Plutella maculipennis</name>
    <dbReference type="NCBI Taxonomy" id="51655"/>
    <lineage>
        <taxon>Eukaryota</taxon>
        <taxon>Metazoa</taxon>
        <taxon>Ecdysozoa</taxon>
        <taxon>Arthropoda</taxon>
        <taxon>Hexapoda</taxon>
        <taxon>Insecta</taxon>
        <taxon>Pterygota</taxon>
        <taxon>Neoptera</taxon>
        <taxon>Endopterygota</taxon>
        <taxon>Lepidoptera</taxon>
        <taxon>Glossata</taxon>
        <taxon>Ditrysia</taxon>
        <taxon>Yponomeutoidea</taxon>
        <taxon>Plutellidae</taxon>
        <taxon>Plutella</taxon>
    </lineage>
</organism>
<comment type="caution">
    <text evidence="2">The sequence shown here is derived from an EMBL/GenBank/DDBJ whole genome shotgun (WGS) entry which is preliminary data.</text>
</comment>
<protein>
    <recommendedName>
        <fullName evidence="1">Reverse transcriptase domain-containing protein</fullName>
    </recommendedName>
</protein>
<evidence type="ECO:0000259" key="1">
    <source>
        <dbReference type="PROSITE" id="PS50878"/>
    </source>
</evidence>
<dbReference type="PANTHER" id="PTHR47027:SF20">
    <property type="entry name" value="REVERSE TRANSCRIPTASE-LIKE PROTEIN WITH RNA-DIRECTED DNA POLYMERASE DOMAIN"/>
    <property type="match status" value="1"/>
</dbReference>
<proteinExistence type="predicted"/>
<dbReference type="SUPFAM" id="SSF56672">
    <property type="entry name" value="DNA/RNA polymerases"/>
    <property type="match status" value="1"/>
</dbReference>
<keyword evidence="3" id="KW-1185">Reference proteome</keyword>
<gene>
    <name evidence="2" type="ORF">JYU34_008224</name>
</gene>
<dbReference type="InterPro" id="IPR000477">
    <property type="entry name" value="RT_dom"/>
</dbReference>
<feature type="domain" description="Reverse transcriptase" evidence="1">
    <location>
        <begin position="143"/>
        <end position="416"/>
    </location>
</feature>
<dbReference type="Pfam" id="PF00078">
    <property type="entry name" value="RVT_1"/>
    <property type="match status" value="1"/>
</dbReference>
<evidence type="ECO:0000313" key="3">
    <source>
        <dbReference type="Proteomes" id="UP000823941"/>
    </source>
</evidence>
<name>A0ABQ7QP41_PLUXY</name>
<dbReference type="Proteomes" id="UP000823941">
    <property type="component" value="Chromosome 11"/>
</dbReference>
<dbReference type="PANTHER" id="PTHR47027">
    <property type="entry name" value="REVERSE TRANSCRIPTASE DOMAIN-CONTAINING PROTEIN"/>
    <property type="match status" value="1"/>
</dbReference>
<dbReference type="EMBL" id="JAHIBW010000011">
    <property type="protein sequence ID" value="KAG7306786.1"/>
    <property type="molecule type" value="Genomic_DNA"/>
</dbReference>